<reference evidence="2 3" key="1">
    <citation type="submission" date="2013-09" db="EMBL/GenBank/DDBJ databases">
        <title>Corchorus capsularis genome sequencing.</title>
        <authorList>
            <person name="Alam M."/>
            <person name="Haque M.S."/>
            <person name="Islam M.S."/>
            <person name="Emdad E.M."/>
            <person name="Islam M.M."/>
            <person name="Ahmed B."/>
            <person name="Halim A."/>
            <person name="Hossen Q.M.M."/>
            <person name="Hossain M.Z."/>
            <person name="Ahmed R."/>
            <person name="Khan M.M."/>
            <person name="Islam R."/>
            <person name="Rashid M.M."/>
            <person name="Khan S.A."/>
            <person name="Rahman M.S."/>
            <person name="Alam M."/>
        </authorList>
    </citation>
    <scope>NUCLEOTIDE SEQUENCE [LARGE SCALE GENOMIC DNA]</scope>
    <source>
        <strain evidence="3">cv. CVL-1</strain>
        <tissue evidence="2">Whole seedling</tissue>
    </source>
</reference>
<evidence type="ECO:0000313" key="3">
    <source>
        <dbReference type="Proteomes" id="UP000188268"/>
    </source>
</evidence>
<dbReference type="EMBL" id="AWWV01011874">
    <property type="protein sequence ID" value="OMO70027.1"/>
    <property type="molecule type" value="Genomic_DNA"/>
</dbReference>
<comment type="caution">
    <text evidence="2">The sequence shown here is derived from an EMBL/GenBank/DDBJ whole genome shotgun (WGS) entry which is preliminary data.</text>
</comment>
<dbReference type="PANTHER" id="PTHR47165:SF4">
    <property type="entry name" value="OS03G0429900 PROTEIN"/>
    <property type="match status" value="1"/>
</dbReference>
<protein>
    <submittedName>
        <fullName evidence="2">Nucleic acid-binding protein</fullName>
    </submittedName>
</protein>
<dbReference type="AlphaFoldDB" id="A0A1R3HI51"/>
<keyword evidence="3" id="KW-1185">Reference proteome</keyword>
<sequence>MADIITRSEKDPIFTDAIGMFVGYGEPVGVPVDSGARTTHKVDVNIRLLSDQILRVSFWVSHIQHFNLAELAAMSEKPIFAMAGTTVRSYSSTKYLCSSSSTKVYVNPDIREAHEIRERFKNDKTLVALLTSDQASQSTASANAKDITIFQLLYLDLNRAQGQKFRVEVEITEVVTTNGWYYECCSDCPLKVQLAEGDKAAKDLEVTVFGPLAKNLIGVNLAREVFERGVYPKKLPSTAKDVVGTKFLFILGISDQTLKRGSPSIPADLFVETSPLKKIKQEPTPNEHSRDQDQPDSDSQVHQNILEKINQESSIEERSKKQDHSDSHTQNQQRTVARGAKDKQV</sequence>
<dbReference type="Gramene" id="OMO70027">
    <property type="protein sequence ID" value="OMO70027"/>
    <property type="gene ID" value="CCACVL1_19136"/>
</dbReference>
<proteinExistence type="predicted"/>
<evidence type="ECO:0000313" key="2">
    <source>
        <dbReference type="EMBL" id="OMO70027.1"/>
    </source>
</evidence>
<dbReference type="SUPFAM" id="SSF50249">
    <property type="entry name" value="Nucleic acid-binding proteins"/>
    <property type="match status" value="1"/>
</dbReference>
<gene>
    <name evidence="2" type="ORF">CCACVL1_19136</name>
</gene>
<name>A0A1R3HI51_COCAP</name>
<dbReference type="Proteomes" id="UP000188268">
    <property type="component" value="Unassembled WGS sequence"/>
</dbReference>
<evidence type="ECO:0000256" key="1">
    <source>
        <dbReference type="SAM" id="MobiDB-lite"/>
    </source>
</evidence>
<feature type="compositionally biased region" description="Basic and acidic residues" evidence="1">
    <location>
        <begin position="279"/>
        <end position="293"/>
    </location>
</feature>
<dbReference type="InterPro" id="IPR012340">
    <property type="entry name" value="NA-bd_OB-fold"/>
</dbReference>
<feature type="region of interest" description="Disordered" evidence="1">
    <location>
        <begin position="273"/>
        <end position="345"/>
    </location>
</feature>
<dbReference type="OMA" id="AQGHAMY"/>
<dbReference type="Gene3D" id="2.40.50.140">
    <property type="entry name" value="Nucleic acid-binding proteins"/>
    <property type="match status" value="1"/>
</dbReference>
<feature type="compositionally biased region" description="Basic and acidic residues" evidence="1">
    <location>
        <begin position="315"/>
        <end position="327"/>
    </location>
</feature>
<organism evidence="2 3">
    <name type="scientific">Corchorus capsularis</name>
    <name type="common">Jute</name>
    <dbReference type="NCBI Taxonomy" id="210143"/>
    <lineage>
        <taxon>Eukaryota</taxon>
        <taxon>Viridiplantae</taxon>
        <taxon>Streptophyta</taxon>
        <taxon>Embryophyta</taxon>
        <taxon>Tracheophyta</taxon>
        <taxon>Spermatophyta</taxon>
        <taxon>Magnoliopsida</taxon>
        <taxon>eudicotyledons</taxon>
        <taxon>Gunneridae</taxon>
        <taxon>Pentapetalae</taxon>
        <taxon>rosids</taxon>
        <taxon>malvids</taxon>
        <taxon>Malvales</taxon>
        <taxon>Malvaceae</taxon>
        <taxon>Grewioideae</taxon>
        <taxon>Apeibeae</taxon>
        <taxon>Corchorus</taxon>
    </lineage>
</organism>
<accession>A0A1R3HI51</accession>
<dbReference type="CDD" id="cd04481">
    <property type="entry name" value="RPA1_DBD_B_like"/>
    <property type="match status" value="1"/>
</dbReference>
<dbReference type="PANTHER" id="PTHR47165">
    <property type="entry name" value="OS03G0429900 PROTEIN"/>
    <property type="match status" value="1"/>
</dbReference>
<dbReference type="OrthoDB" id="1931061at2759"/>